<organism evidence="1 2">
    <name type="scientific">Rhabditophanes sp. KR3021</name>
    <dbReference type="NCBI Taxonomy" id="114890"/>
    <lineage>
        <taxon>Eukaryota</taxon>
        <taxon>Metazoa</taxon>
        <taxon>Ecdysozoa</taxon>
        <taxon>Nematoda</taxon>
        <taxon>Chromadorea</taxon>
        <taxon>Rhabditida</taxon>
        <taxon>Tylenchina</taxon>
        <taxon>Panagrolaimomorpha</taxon>
        <taxon>Strongyloidoidea</taxon>
        <taxon>Alloionematidae</taxon>
        <taxon>Rhabditophanes</taxon>
    </lineage>
</organism>
<evidence type="ECO:0000313" key="1">
    <source>
        <dbReference type="Proteomes" id="UP000095286"/>
    </source>
</evidence>
<dbReference type="Proteomes" id="UP000095286">
    <property type="component" value="Unplaced"/>
</dbReference>
<dbReference type="WBParaSite" id="RSKR_0000481650.1">
    <property type="protein sequence ID" value="RSKR_0000481650.1"/>
    <property type="gene ID" value="RSKR_0000481650"/>
</dbReference>
<proteinExistence type="predicted"/>
<reference evidence="2" key="1">
    <citation type="submission" date="2016-11" db="UniProtKB">
        <authorList>
            <consortium name="WormBaseParasite"/>
        </authorList>
    </citation>
    <scope>IDENTIFICATION</scope>
    <source>
        <strain evidence="2">KR3021</strain>
    </source>
</reference>
<accession>A0AC35TVK3</accession>
<name>A0AC35TVK3_9BILA</name>
<protein>
    <submittedName>
        <fullName evidence="2">Serpentine receptor class gamma</fullName>
    </submittedName>
</protein>
<sequence>MDSLSHQFIYKNEACVAIYTIVISMNWVCSFRGARSTFLHTVLGRPVCYQMVYSKLIFLAFTSIPNIAVLVACLVGLSEMLSNILIDVMILTVTISTISTLPFYVFKNKDIRNFFFQLSVVKTVYESYSMSKEPKTTVSMISDLK</sequence>
<evidence type="ECO:0000313" key="2">
    <source>
        <dbReference type="WBParaSite" id="RSKR_0000481650.1"/>
    </source>
</evidence>